<dbReference type="EMBL" id="DMND01000091">
    <property type="protein sequence ID" value="HAN27349.1"/>
    <property type="molecule type" value="Genomic_DNA"/>
</dbReference>
<evidence type="ECO:0000313" key="3">
    <source>
        <dbReference type="Proteomes" id="UP000259273"/>
    </source>
</evidence>
<dbReference type="Gene3D" id="3.10.105.10">
    <property type="entry name" value="Dipeptide-binding Protein, Domain 3"/>
    <property type="match status" value="1"/>
</dbReference>
<feature type="non-terminal residue" evidence="2">
    <location>
        <position position="1"/>
    </location>
</feature>
<reference evidence="2 3" key="1">
    <citation type="journal article" date="2018" name="Nat. Biotechnol.">
        <title>A standardized bacterial taxonomy based on genome phylogeny substantially revises the tree of life.</title>
        <authorList>
            <person name="Parks D.H."/>
            <person name="Chuvochina M."/>
            <person name="Waite D.W."/>
            <person name="Rinke C."/>
            <person name="Skarshewski A."/>
            <person name="Chaumeil P.A."/>
            <person name="Hugenholtz P."/>
        </authorList>
    </citation>
    <scope>NUCLEOTIDE SEQUENCE [LARGE SCALE GENOMIC DNA]</scope>
    <source>
        <strain evidence="2">UBA9158</strain>
    </source>
</reference>
<dbReference type="Pfam" id="PF00496">
    <property type="entry name" value="SBP_bac_5"/>
    <property type="match status" value="1"/>
</dbReference>
<dbReference type="STRING" id="1121937.GCA_000423125_02625"/>
<comment type="caution">
    <text evidence="2">The sequence shown here is derived from an EMBL/GenBank/DDBJ whole genome shotgun (WGS) entry which is preliminary data.</text>
</comment>
<evidence type="ECO:0000259" key="1">
    <source>
        <dbReference type="Pfam" id="PF00496"/>
    </source>
</evidence>
<name>A0A3C1KKU1_9GAMM</name>
<dbReference type="SUPFAM" id="SSF53850">
    <property type="entry name" value="Periplasmic binding protein-like II"/>
    <property type="match status" value="1"/>
</dbReference>
<accession>A0A3C1KKU1</accession>
<protein>
    <submittedName>
        <fullName evidence="2">ABC transporter substrate-binding protein</fullName>
    </submittedName>
</protein>
<organism evidence="2 3">
    <name type="scientific">Haliea salexigens</name>
    <dbReference type="NCBI Taxonomy" id="287487"/>
    <lineage>
        <taxon>Bacteria</taxon>
        <taxon>Pseudomonadati</taxon>
        <taxon>Pseudomonadota</taxon>
        <taxon>Gammaproteobacteria</taxon>
        <taxon>Cellvibrionales</taxon>
        <taxon>Halieaceae</taxon>
        <taxon>Haliea</taxon>
    </lineage>
</organism>
<gene>
    <name evidence="2" type="ORF">DCP75_06455</name>
</gene>
<feature type="domain" description="Solute-binding protein family 5" evidence="1">
    <location>
        <begin position="14"/>
        <end position="178"/>
    </location>
</feature>
<dbReference type="Proteomes" id="UP000259273">
    <property type="component" value="Unassembled WGS sequence"/>
</dbReference>
<dbReference type="GO" id="GO:1904680">
    <property type="term" value="F:peptide transmembrane transporter activity"/>
    <property type="evidence" value="ECO:0007669"/>
    <property type="project" value="TreeGrafter"/>
</dbReference>
<proteinExistence type="predicted"/>
<dbReference type="AlphaFoldDB" id="A0A3C1KKU1"/>
<dbReference type="InterPro" id="IPR000914">
    <property type="entry name" value="SBP_5_dom"/>
</dbReference>
<dbReference type="InterPro" id="IPR039424">
    <property type="entry name" value="SBP_5"/>
</dbReference>
<sequence length="315" mass="36355">IHKVMYYNQRPRPNFGLWINTAQPLLNNQEIRLGINYATNWSLVIEKFFRGDNTRMNTSHEGFGEFTHPTITARAFDIDKAQAHFAAAGFNTRGADGILVNAEGRRLAFTLSTGYESLRDVLTILREEAAKAGLELRIEVLDSTVGWKKAQEKQHDIFFTAFGVFLELYPRFWEHYHSDNAYDKAFLEDGSVNPERKLKAQTNNLESFAIAEMDALIERYRRSSDQDEMVRLAHQMTELHHAHASFVPGFYQGFFRIGHWRWLRYPEGFSQKHAAGPGDAFVHWIDTDMKAETEAARREGKAFDPVITVYDQWAE</sequence>
<dbReference type="PANTHER" id="PTHR30290">
    <property type="entry name" value="PERIPLASMIC BINDING COMPONENT OF ABC TRANSPORTER"/>
    <property type="match status" value="1"/>
</dbReference>
<evidence type="ECO:0000313" key="2">
    <source>
        <dbReference type="EMBL" id="HAN27349.1"/>
    </source>
</evidence>
<dbReference type="GO" id="GO:0015833">
    <property type="term" value="P:peptide transport"/>
    <property type="evidence" value="ECO:0007669"/>
    <property type="project" value="TreeGrafter"/>
</dbReference>